<evidence type="ECO:0000313" key="2">
    <source>
        <dbReference type="Proteomes" id="UP000629468"/>
    </source>
</evidence>
<reference evidence="1 2" key="1">
    <citation type="journal article" name="Sci. Rep.">
        <title>Telomere-to-telomere assembled and centromere annotated genomes of the two main subspecies of the button mushroom Agaricus bisporus reveal especially polymorphic chromosome ends.</title>
        <authorList>
            <person name="Sonnenberg A.S.M."/>
            <person name="Sedaghat-Telgerd N."/>
            <person name="Lavrijssen B."/>
            <person name="Ohm R.A."/>
            <person name="Hendrickx P.M."/>
            <person name="Scholtmeijer K."/>
            <person name="Baars J.J.P."/>
            <person name="van Peer A."/>
        </authorList>
    </citation>
    <scope>NUCLEOTIDE SEQUENCE [LARGE SCALE GENOMIC DNA]</scope>
    <source>
        <strain evidence="1 2">H119_p4</strain>
    </source>
</reference>
<proteinExistence type="predicted"/>
<gene>
    <name evidence="1" type="ORF">Agabi119p4_6594</name>
</gene>
<dbReference type="Proteomes" id="UP000629468">
    <property type="component" value="Unassembled WGS sequence"/>
</dbReference>
<accession>A0A8H7F030</accession>
<name>A0A8H7F030_AGABI</name>
<dbReference type="EMBL" id="JABXXO010000009">
    <property type="protein sequence ID" value="KAF7770620.1"/>
    <property type="molecule type" value="Genomic_DNA"/>
</dbReference>
<dbReference type="AlphaFoldDB" id="A0A8H7F030"/>
<comment type="caution">
    <text evidence="1">The sequence shown here is derived from an EMBL/GenBank/DDBJ whole genome shotgun (WGS) entry which is preliminary data.</text>
</comment>
<organism evidence="1 2">
    <name type="scientific">Agaricus bisporus var. burnettii</name>
    <dbReference type="NCBI Taxonomy" id="192524"/>
    <lineage>
        <taxon>Eukaryota</taxon>
        <taxon>Fungi</taxon>
        <taxon>Dikarya</taxon>
        <taxon>Basidiomycota</taxon>
        <taxon>Agaricomycotina</taxon>
        <taxon>Agaricomycetes</taxon>
        <taxon>Agaricomycetidae</taxon>
        <taxon>Agaricales</taxon>
        <taxon>Agaricineae</taxon>
        <taxon>Agaricaceae</taxon>
        <taxon>Agaricus</taxon>
    </lineage>
</organism>
<sequence length="79" mass="9194">MSFKSSKTLIDWKLNCPFSTKLVPRASLERHKKTRPTSFEPLGVGPFEDRYKRSQDSPSFESSSLVTHIFHLKWPLENL</sequence>
<evidence type="ECO:0000313" key="1">
    <source>
        <dbReference type="EMBL" id="KAF7770620.1"/>
    </source>
</evidence>
<protein>
    <submittedName>
        <fullName evidence="1">Uncharacterized protein</fullName>
    </submittedName>
</protein>